<feature type="compositionally biased region" description="Low complexity" evidence="5">
    <location>
        <begin position="162"/>
        <end position="172"/>
    </location>
</feature>
<accession>A0A7C9BD64</accession>
<dbReference type="CDD" id="cd00009">
    <property type="entry name" value="AAA"/>
    <property type="match status" value="1"/>
</dbReference>
<dbReference type="PANTHER" id="PTHR11638">
    <property type="entry name" value="ATP-DEPENDENT CLP PROTEASE"/>
    <property type="match status" value="1"/>
</dbReference>
<dbReference type="Gene3D" id="1.10.8.60">
    <property type="match status" value="2"/>
</dbReference>
<feature type="domain" description="AAA+ ATPase" evidence="6">
    <location>
        <begin position="574"/>
        <end position="722"/>
    </location>
</feature>
<dbReference type="PANTHER" id="PTHR11638:SF18">
    <property type="entry name" value="HEAT SHOCK PROTEIN 104"/>
    <property type="match status" value="1"/>
</dbReference>
<dbReference type="InterPro" id="IPR036628">
    <property type="entry name" value="Clp_N_dom_sf"/>
</dbReference>
<sequence length="842" mass="93829">MLTTNLTGELIRAVQIAQATAREYRQATFSPAHLLVGLLHNDVGLGSTLVAWDTDIQFIRDWAQYKIEKYPKSARTVEEPTGDEKILLTMEVADVIRLKLGQSEVSPFAALIAMSRPEVAFSKNELKAFPLTESFLLEKALAEVEEEQEVPIPGVPSNGQNSPSSASPASGAAGPAKAIARFCIDKIAMARAGKLDPIVGRERETRMMVETLGRRTKPNVIIVGEPGVGKTALVEGLTHQIIGGNVPAHLQNAQLFQLDMGALIAGASYKGEVEDRLKNIIAEIKQYPRALLFIDEIHVLMDPQGGVTGLANLLKPELARGELTVIGATTLDEYRKYLERDEAFSRRFEIVKVEEPDDTRARRMIEKVVPYFEKHHGLSIDHEAVKEAVLLSRRYIKDRRLPDAALDLIDRTMAARKLLTETTSQEIDYLTGEFERLKAESSEGYLPGYMDELRWFEQQLHDRLSPVLLGQIEELNDIKEIDDPEMAIEALTQLLAKVGEQSQQHKELVDKTDIAAVVAYKTGIPLGKIQVNEQEKLLQLEDHLRRRVVGQDTAIEIIANAIRQNRSGVGETGKPASFFLLGPTGTGKTELAKAVSELLFNDEKALIRFDMSEYAEEHTVSLLKGSPPGYVGYEEGGLLVTRIRQQPFAVVLFDEVEKAHPKVYDIFLQILDEGRLHDTLDREGDFTNAILLFTSNIGSQFIVKEFNEGRVPTQADLIQNMEGYFRPEFLGRLTGLTPFRPITEETIRRIFNFQLRPLRKSLDKLGITLTIDEAAEIALSKEGYNPQFGARPIRAVISNRLRQPLSQMIISGEIGKGSTVNLTLNGEGEYLWEKQDVPVAAV</sequence>
<dbReference type="InterPro" id="IPR003959">
    <property type="entry name" value="ATPase_AAA_core"/>
</dbReference>
<dbReference type="Proteomes" id="UP000479293">
    <property type="component" value="Unassembled WGS sequence"/>
</dbReference>
<evidence type="ECO:0000259" key="7">
    <source>
        <dbReference type="SMART" id="SM01086"/>
    </source>
</evidence>
<evidence type="ECO:0000256" key="2">
    <source>
        <dbReference type="ARBA" id="ARBA00022741"/>
    </source>
</evidence>
<evidence type="ECO:0000259" key="6">
    <source>
        <dbReference type="SMART" id="SM00382"/>
    </source>
</evidence>
<evidence type="ECO:0000256" key="4">
    <source>
        <dbReference type="ARBA" id="ARBA00023186"/>
    </source>
</evidence>
<keyword evidence="2" id="KW-0547">Nucleotide-binding</keyword>
<dbReference type="Gene3D" id="3.40.50.300">
    <property type="entry name" value="P-loop containing nucleotide triphosphate hydrolases"/>
    <property type="match status" value="2"/>
</dbReference>
<evidence type="ECO:0000313" key="8">
    <source>
        <dbReference type="EMBL" id="MPR36062.1"/>
    </source>
</evidence>
<dbReference type="FunFam" id="3.40.50.300:FF:000025">
    <property type="entry name" value="ATP-dependent Clp protease subunit"/>
    <property type="match status" value="1"/>
</dbReference>
<evidence type="ECO:0000256" key="1">
    <source>
        <dbReference type="ARBA" id="ARBA00022737"/>
    </source>
</evidence>
<dbReference type="PRINTS" id="PR00300">
    <property type="entry name" value="CLPPROTEASEA"/>
</dbReference>
<gene>
    <name evidence="8" type="ORF">GBK04_22605</name>
</gene>
<dbReference type="Pfam" id="PF02861">
    <property type="entry name" value="Clp_N"/>
    <property type="match status" value="1"/>
</dbReference>
<dbReference type="Pfam" id="PF10431">
    <property type="entry name" value="ClpB_D2-small"/>
    <property type="match status" value="1"/>
</dbReference>
<dbReference type="InterPro" id="IPR004176">
    <property type="entry name" value="Clp_R_N"/>
</dbReference>
<keyword evidence="3" id="KW-0067">ATP-binding</keyword>
<dbReference type="InterPro" id="IPR027417">
    <property type="entry name" value="P-loop_NTPase"/>
</dbReference>
<keyword evidence="1" id="KW-0677">Repeat</keyword>
<feature type="domain" description="AAA+ ATPase" evidence="6">
    <location>
        <begin position="216"/>
        <end position="354"/>
    </location>
</feature>
<dbReference type="EMBL" id="WHLY01000002">
    <property type="protein sequence ID" value="MPR36062.1"/>
    <property type="molecule type" value="Genomic_DNA"/>
</dbReference>
<reference evidence="8 9" key="1">
    <citation type="submission" date="2019-10" db="EMBL/GenBank/DDBJ databases">
        <title>Draft Genome Sequence of Cytophagaceae sp. SJW1-29.</title>
        <authorList>
            <person name="Choi A."/>
        </authorList>
    </citation>
    <scope>NUCLEOTIDE SEQUENCE [LARGE SCALE GENOMIC DNA]</scope>
    <source>
        <strain evidence="8 9">SJW1-29</strain>
    </source>
</reference>
<dbReference type="Gene3D" id="1.10.1780.10">
    <property type="entry name" value="Clp, N-terminal domain"/>
    <property type="match status" value="1"/>
</dbReference>
<dbReference type="GO" id="GO:0034605">
    <property type="term" value="P:cellular response to heat"/>
    <property type="evidence" value="ECO:0007669"/>
    <property type="project" value="TreeGrafter"/>
</dbReference>
<dbReference type="InterPro" id="IPR041546">
    <property type="entry name" value="ClpA/ClpB_AAA_lid"/>
</dbReference>
<organism evidence="8 9">
    <name type="scientific">Salmonirosea aquatica</name>
    <dbReference type="NCBI Taxonomy" id="2654236"/>
    <lineage>
        <taxon>Bacteria</taxon>
        <taxon>Pseudomonadati</taxon>
        <taxon>Bacteroidota</taxon>
        <taxon>Cytophagia</taxon>
        <taxon>Cytophagales</taxon>
        <taxon>Spirosomataceae</taxon>
        <taxon>Salmonirosea</taxon>
    </lineage>
</organism>
<evidence type="ECO:0000256" key="5">
    <source>
        <dbReference type="SAM" id="MobiDB-lite"/>
    </source>
</evidence>
<dbReference type="GO" id="GO:0016887">
    <property type="term" value="F:ATP hydrolysis activity"/>
    <property type="evidence" value="ECO:0007669"/>
    <property type="project" value="InterPro"/>
</dbReference>
<dbReference type="CDD" id="cd19499">
    <property type="entry name" value="RecA-like_ClpB_Hsp104-like"/>
    <property type="match status" value="1"/>
</dbReference>
<feature type="domain" description="Clp ATPase C-terminal" evidence="7">
    <location>
        <begin position="742"/>
        <end position="831"/>
    </location>
</feature>
<dbReference type="Pfam" id="PF00004">
    <property type="entry name" value="AAA"/>
    <property type="match status" value="1"/>
</dbReference>
<dbReference type="GO" id="GO:0005737">
    <property type="term" value="C:cytoplasm"/>
    <property type="evidence" value="ECO:0007669"/>
    <property type="project" value="TreeGrafter"/>
</dbReference>
<dbReference type="Pfam" id="PF17871">
    <property type="entry name" value="AAA_lid_9"/>
    <property type="match status" value="1"/>
</dbReference>
<dbReference type="SMART" id="SM00382">
    <property type="entry name" value="AAA"/>
    <property type="match status" value="2"/>
</dbReference>
<comment type="caution">
    <text evidence="8">The sequence shown here is derived from an EMBL/GenBank/DDBJ whole genome shotgun (WGS) entry which is preliminary data.</text>
</comment>
<dbReference type="SMART" id="SM01086">
    <property type="entry name" value="ClpB_D2-small"/>
    <property type="match status" value="1"/>
</dbReference>
<dbReference type="InterPro" id="IPR001270">
    <property type="entry name" value="ClpA/B"/>
</dbReference>
<proteinExistence type="predicted"/>
<dbReference type="Pfam" id="PF07724">
    <property type="entry name" value="AAA_2"/>
    <property type="match status" value="1"/>
</dbReference>
<protein>
    <submittedName>
        <fullName evidence="8">AAA domain-containing protein</fullName>
    </submittedName>
</protein>
<dbReference type="InterPro" id="IPR050130">
    <property type="entry name" value="ClpA_ClpB"/>
</dbReference>
<dbReference type="AlphaFoldDB" id="A0A7C9BD64"/>
<evidence type="ECO:0000313" key="9">
    <source>
        <dbReference type="Proteomes" id="UP000479293"/>
    </source>
</evidence>
<dbReference type="GO" id="GO:0005524">
    <property type="term" value="F:ATP binding"/>
    <property type="evidence" value="ECO:0007669"/>
    <property type="project" value="UniProtKB-KW"/>
</dbReference>
<evidence type="ECO:0000256" key="3">
    <source>
        <dbReference type="ARBA" id="ARBA00022840"/>
    </source>
</evidence>
<dbReference type="InterPro" id="IPR019489">
    <property type="entry name" value="Clp_ATPase_C"/>
</dbReference>
<dbReference type="RefSeq" id="WP_152763643.1">
    <property type="nucleotide sequence ID" value="NZ_WHLY01000002.1"/>
</dbReference>
<name>A0A7C9BD64_9BACT</name>
<dbReference type="InterPro" id="IPR003593">
    <property type="entry name" value="AAA+_ATPase"/>
</dbReference>
<dbReference type="SUPFAM" id="SSF81923">
    <property type="entry name" value="Double Clp-N motif"/>
    <property type="match status" value="1"/>
</dbReference>
<dbReference type="SUPFAM" id="SSF52540">
    <property type="entry name" value="P-loop containing nucleoside triphosphate hydrolases"/>
    <property type="match status" value="2"/>
</dbReference>
<feature type="region of interest" description="Disordered" evidence="5">
    <location>
        <begin position="147"/>
        <end position="172"/>
    </location>
</feature>
<keyword evidence="9" id="KW-1185">Reference proteome</keyword>
<keyword evidence="4" id="KW-0143">Chaperone</keyword>